<evidence type="ECO:0000256" key="3">
    <source>
        <dbReference type="ARBA" id="ARBA00022989"/>
    </source>
</evidence>
<feature type="transmembrane region" description="Helical" evidence="5">
    <location>
        <begin position="248"/>
        <end position="273"/>
    </location>
</feature>
<feature type="transmembrane region" description="Helical" evidence="5">
    <location>
        <begin position="398"/>
        <end position="417"/>
    </location>
</feature>
<dbReference type="PANTHER" id="PTHR23502">
    <property type="entry name" value="MAJOR FACILITATOR SUPERFAMILY"/>
    <property type="match status" value="1"/>
</dbReference>
<dbReference type="EMBL" id="KZ613503">
    <property type="protein sequence ID" value="PMD16856.1"/>
    <property type="molecule type" value="Genomic_DNA"/>
</dbReference>
<accession>A0A2J6PSE3</accession>
<evidence type="ECO:0000256" key="2">
    <source>
        <dbReference type="ARBA" id="ARBA00022692"/>
    </source>
</evidence>
<dbReference type="InterPro" id="IPR011701">
    <property type="entry name" value="MFS"/>
</dbReference>
<dbReference type="SUPFAM" id="SSF103473">
    <property type="entry name" value="MFS general substrate transporter"/>
    <property type="match status" value="1"/>
</dbReference>
<evidence type="ECO:0000313" key="7">
    <source>
        <dbReference type="EMBL" id="PMD16856.1"/>
    </source>
</evidence>
<dbReference type="Gene3D" id="1.20.1250.20">
    <property type="entry name" value="MFS general substrate transporter like domains"/>
    <property type="match status" value="1"/>
</dbReference>
<reference evidence="7 8" key="1">
    <citation type="submission" date="2016-05" db="EMBL/GenBank/DDBJ databases">
        <title>A degradative enzymes factory behind the ericoid mycorrhizal symbiosis.</title>
        <authorList>
            <consortium name="DOE Joint Genome Institute"/>
            <person name="Martino E."/>
            <person name="Morin E."/>
            <person name="Grelet G."/>
            <person name="Kuo A."/>
            <person name="Kohler A."/>
            <person name="Daghino S."/>
            <person name="Barry K."/>
            <person name="Choi C."/>
            <person name="Cichocki N."/>
            <person name="Clum A."/>
            <person name="Copeland A."/>
            <person name="Hainaut M."/>
            <person name="Haridas S."/>
            <person name="Labutti K."/>
            <person name="Lindquist E."/>
            <person name="Lipzen A."/>
            <person name="Khouja H.-R."/>
            <person name="Murat C."/>
            <person name="Ohm R."/>
            <person name="Olson A."/>
            <person name="Spatafora J."/>
            <person name="Veneault-Fourrey C."/>
            <person name="Henrissat B."/>
            <person name="Grigoriev I."/>
            <person name="Martin F."/>
            <person name="Perotto S."/>
        </authorList>
    </citation>
    <scope>NUCLEOTIDE SEQUENCE [LARGE SCALE GENOMIC DNA]</scope>
    <source>
        <strain evidence="7 8">UAMH 7357</strain>
    </source>
</reference>
<sequence length="462" mass="50100">MVFLANMYAAGITTGFGEVAMEFRVDNAQLVNLISWPVLALGVGNVFWTPTAVCLGKRPTIIAAMAVFLAGCIWSIKAKTFHSLVASRIVASFAGGSIDSLGPAVVADLYMERYFATAMAIFSLCLSGGSQVGPMIAGFLIQAKGWRWLFILCAILGAVNLVLILVFFPETNYRRVLYEGETAQEADKEAIIEYNDKSATTTVESAETPLNAPYAGTYWRDLVSFRNRGTETKGLLGWPRQFSLPFRFLLVPQVLFATISYGVFLGGTVMISILSPQLLSPPPYLFTSSGIGLFGLSSFLGIVIAYPIAGPFTDYLSRFLGRRSSSEHHIPEYRMPALILPFVIAPPGLLVFAYTLNHQGSVYAAAAGYAMQVSALVFVPSVVMSVVVDGWPAAGSEALVLINAGKNAVAFGFTLSTPTFLAKEGLVKMMWDLCGIQWAVLVLAIPLYFLGPWARRKTLWLV</sequence>
<feature type="transmembrane region" description="Helical" evidence="5">
    <location>
        <begin position="293"/>
        <end position="316"/>
    </location>
</feature>
<feature type="transmembrane region" description="Helical" evidence="5">
    <location>
        <begin position="60"/>
        <end position="77"/>
    </location>
</feature>
<protein>
    <submittedName>
        <fullName evidence="7">MFS transporter</fullName>
    </submittedName>
</protein>
<dbReference type="PANTHER" id="PTHR23502:SF160">
    <property type="entry name" value="MAJOR FACILITATOR SUPERFAMILY (MFS) PROFILE DOMAIN-CONTAINING PROTEIN-RELATED"/>
    <property type="match status" value="1"/>
</dbReference>
<dbReference type="InterPro" id="IPR020846">
    <property type="entry name" value="MFS_dom"/>
</dbReference>
<dbReference type="PROSITE" id="PS50850">
    <property type="entry name" value="MFS"/>
    <property type="match status" value="1"/>
</dbReference>
<feature type="transmembrane region" description="Helical" evidence="5">
    <location>
        <begin position="362"/>
        <end position="386"/>
    </location>
</feature>
<feature type="domain" description="Major facilitator superfamily (MFS) profile" evidence="6">
    <location>
        <begin position="1"/>
        <end position="462"/>
    </location>
</feature>
<gene>
    <name evidence="7" type="ORF">NA56DRAFT_673133</name>
</gene>
<evidence type="ECO:0000256" key="5">
    <source>
        <dbReference type="SAM" id="Phobius"/>
    </source>
</evidence>
<evidence type="ECO:0000256" key="1">
    <source>
        <dbReference type="ARBA" id="ARBA00004141"/>
    </source>
</evidence>
<keyword evidence="2 5" id="KW-0812">Transmembrane</keyword>
<dbReference type="STRING" id="1745343.A0A2J6PSE3"/>
<feature type="transmembrane region" description="Helical" evidence="5">
    <location>
        <begin position="337"/>
        <end position="356"/>
    </location>
</feature>
<dbReference type="GO" id="GO:0005886">
    <property type="term" value="C:plasma membrane"/>
    <property type="evidence" value="ECO:0007669"/>
    <property type="project" value="TreeGrafter"/>
</dbReference>
<dbReference type="OrthoDB" id="2585655at2759"/>
<proteinExistence type="predicted"/>
<feature type="transmembrane region" description="Helical" evidence="5">
    <location>
        <begin position="30"/>
        <end position="48"/>
    </location>
</feature>
<feature type="transmembrane region" description="Helical" evidence="5">
    <location>
        <begin position="118"/>
        <end position="141"/>
    </location>
</feature>
<keyword evidence="4 5" id="KW-0472">Membrane</keyword>
<dbReference type="GO" id="GO:0022857">
    <property type="term" value="F:transmembrane transporter activity"/>
    <property type="evidence" value="ECO:0007669"/>
    <property type="project" value="InterPro"/>
</dbReference>
<dbReference type="Proteomes" id="UP000235672">
    <property type="component" value="Unassembled WGS sequence"/>
</dbReference>
<dbReference type="InterPro" id="IPR036259">
    <property type="entry name" value="MFS_trans_sf"/>
</dbReference>
<feature type="transmembrane region" description="Helical" evidence="5">
    <location>
        <begin position="147"/>
        <end position="168"/>
    </location>
</feature>
<dbReference type="Pfam" id="PF07690">
    <property type="entry name" value="MFS_1"/>
    <property type="match status" value="1"/>
</dbReference>
<keyword evidence="8" id="KW-1185">Reference proteome</keyword>
<keyword evidence="3 5" id="KW-1133">Transmembrane helix</keyword>
<comment type="subcellular location">
    <subcellularLocation>
        <location evidence="1">Membrane</location>
        <topology evidence="1">Multi-pass membrane protein</topology>
    </subcellularLocation>
</comment>
<dbReference type="AlphaFoldDB" id="A0A2J6PSE3"/>
<evidence type="ECO:0000256" key="4">
    <source>
        <dbReference type="ARBA" id="ARBA00023136"/>
    </source>
</evidence>
<name>A0A2J6PSE3_9HELO</name>
<evidence type="ECO:0000259" key="6">
    <source>
        <dbReference type="PROSITE" id="PS50850"/>
    </source>
</evidence>
<organism evidence="7 8">
    <name type="scientific">Hyaloscypha hepaticicola</name>
    <dbReference type="NCBI Taxonomy" id="2082293"/>
    <lineage>
        <taxon>Eukaryota</taxon>
        <taxon>Fungi</taxon>
        <taxon>Dikarya</taxon>
        <taxon>Ascomycota</taxon>
        <taxon>Pezizomycotina</taxon>
        <taxon>Leotiomycetes</taxon>
        <taxon>Helotiales</taxon>
        <taxon>Hyaloscyphaceae</taxon>
        <taxon>Hyaloscypha</taxon>
    </lineage>
</organism>
<feature type="transmembrane region" description="Helical" evidence="5">
    <location>
        <begin position="429"/>
        <end position="450"/>
    </location>
</feature>
<evidence type="ECO:0000313" key="8">
    <source>
        <dbReference type="Proteomes" id="UP000235672"/>
    </source>
</evidence>